<evidence type="ECO:0000256" key="1">
    <source>
        <dbReference type="SAM" id="Phobius"/>
    </source>
</evidence>
<evidence type="ECO:0000313" key="4">
    <source>
        <dbReference type="Proteomes" id="UP000183200"/>
    </source>
</evidence>
<dbReference type="Proteomes" id="UP000183200">
    <property type="component" value="Unassembled WGS sequence"/>
</dbReference>
<dbReference type="EMBL" id="FNGY01000014">
    <property type="protein sequence ID" value="SDO36727.1"/>
    <property type="molecule type" value="Genomic_DNA"/>
</dbReference>
<feature type="transmembrane region" description="Helical" evidence="1">
    <location>
        <begin position="55"/>
        <end position="74"/>
    </location>
</feature>
<proteinExistence type="predicted"/>
<dbReference type="InterPro" id="IPR025588">
    <property type="entry name" value="YcxB-like_C"/>
</dbReference>
<organism evidence="3 4">
    <name type="scientific">Pedobacter steynii</name>
    <dbReference type="NCBI Taxonomy" id="430522"/>
    <lineage>
        <taxon>Bacteria</taxon>
        <taxon>Pseudomonadati</taxon>
        <taxon>Bacteroidota</taxon>
        <taxon>Sphingobacteriia</taxon>
        <taxon>Sphingobacteriales</taxon>
        <taxon>Sphingobacteriaceae</taxon>
        <taxon>Pedobacter</taxon>
    </lineage>
</organism>
<keyword evidence="1" id="KW-0812">Transmembrane</keyword>
<accession>A0A1H0IYZ4</accession>
<keyword evidence="1" id="KW-0472">Membrane</keyword>
<feature type="domain" description="YcxB-like C-terminal" evidence="2">
    <location>
        <begin position="104"/>
        <end position="147"/>
    </location>
</feature>
<reference evidence="4" key="1">
    <citation type="submission" date="2016-10" db="EMBL/GenBank/DDBJ databases">
        <authorList>
            <person name="Varghese N."/>
            <person name="Submissions S."/>
        </authorList>
    </citation>
    <scope>NUCLEOTIDE SEQUENCE [LARGE SCALE GENOMIC DNA]</scope>
    <source>
        <strain evidence="4">DSM 19110</strain>
    </source>
</reference>
<dbReference type="AlphaFoldDB" id="A0A1H0IYZ4"/>
<evidence type="ECO:0000313" key="3">
    <source>
        <dbReference type="EMBL" id="SDO36727.1"/>
    </source>
</evidence>
<feature type="transmembrane region" description="Helical" evidence="1">
    <location>
        <begin position="32"/>
        <end position="49"/>
    </location>
</feature>
<dbReference type="OrthoDB" id="1121049at2"/>
<evidence type="ECO:0000259" key="2">
    <source>
        <dbReference type="Pfam" id="PF14317"/>
    </source>
</evidence>
<keyword evidence="1" id="KW-1133">Transmembrane helix</keyword>
<keyword evidence="4" id="KW-1185">Reference proteome</keyword>
<dbReference type="Pfam" id="PF14317">
    <property type="entry name" value="YcxB"/>
    <property type="match status" value="1"/>
</dbReference>
<name>A0A1H0IYZ4_9SPHI</name>
<gene>
    <name evidence="3" type="ORF">SAMN05421820_11430</name>
</gene>
<protein>
    <submittedName>
        <fullName evidence="3">YcxB-like protein</fullName>
    </submittedName>
</protein>
<sequence>MYTLTLNENDFITFQLYEASTNPIKIKSRKKSFLILLGMSLLLACYGYLKEGVFLMYYGLFCTFLVLCFGNIYLRWRHKRHYKKHVKNNFNCQSEESVQIKIIDDHIRMIDSASDSNVKISEIKAVNEIKDYYFLKLSTGPNLIIPKTLTSLNNEVNEMIRNHNIPHFVQLDWKWR</sequence>